<keyword evidence="1" id="KW-0812">Transmembrane</keyword>
<evidence type="ECO:0000313" key="3">
    <source>
        <dbReference type="Proteomes" id="UP001143545"/>
    </source>
</evidence>
<dbReference type="Proteomes" id="UP001143545">
    <property type="component" value="Unassembled WGS sequence"/>
</dbReference>
<dbReference type="EMBL" id="BRVP01000040">
    <property type="protein sequence ID" value="GLB54173.1"/>
    <property type="molecule type" value="Genomic_DNA"/>
</dbReference>
<keyword evidence="1" id="KW-0472">Membrane</keyword>
<comment type="caution">
    <text evidence="2">The sequence shown here is derived from an EMBL/GenBank/DDBJ whole genome shotgun (WGS) entry which is preliminary data.</text>
</comment>
<gene>
    <name evidence="2" type="ORF">NBRC110019_32140</name>
</gene>
<organism evidence="2 3">
    <name type="scientific">Neptunitalea chrysea</name>
    <dbReference type="NCBI Taxonomy" id="1647581"/>
    <lineage>
        <taxon>Bacteria</taxon>
        <taxon>Pseudomonadati</taxon>
        <taxon>Bacteroidota</taxon>
        <taxon>Flavobacteriia</taxon>
        <taxon>Flavobacteriales</taxon>
        <taxon>Flavobacteriaceae</taxon>
        <taxon>Neptunitalea</taxon>
    </lineage>
</organism>
<sequence>MLGLHTYNPSGIIAKIVVILMLSCSLTNYAQISKTTNTEQKVSGKIPYRDIRKENDDPRVPGILGMKLSRTGNGFIFVYYGNDDKQVADYLIGLQKAISEGHTVRGFIHTNPIKGQGNTFEIFAYGYRVSDFQEIANNYTGDLIAQYIADADLYLIPKLSEPQIEQKAEQPE</sequence>
<accession>A0A9W6EX13</accession>
<keyword evidence="1" id="KW-1133">Transmembrane helix</keyword>
<proteinExistence type="predicted"/>
<name>A0A9W6EX13_9FLAO</name>
<evidence type="ECO:0000256" key="1">
    <source>
        <dbReference type="SAM" id="Phobius"/>
    </source>
</evidence>
<feature type="transmembrane region" description="Helical" evidence="1">
    <location>
        <begin position="12"/>
        <end position="30"/>
    </location>
</feature>
<dbReference type="RefSeq" id="WP_281756556.1">
    <property type="nucleotide sequence ID" value="NZ_BRVP01000040.1"/>
</dbReference>
<keyword evidence="3" id="KW-1185">Reference proteome</keyword>
<dbReference type="AlphaFoldDB" id="A0A9W6EX13"/>
<evidence type="ECO:0000313" key="2">
    <source>
        <dbReference type="EMBL" id="GLB54173.1"/>
    </source>
</evidence>
<protein>
    <submittedName>
        <fullName evidence="2">Uncharacterized protein</fullName>
    </submittedName>
</protein>
<reference evidence="2" key="1">
    <citation type="submission" date="2022-07" db="EMBL/GenBank/DDBJ databases">
        <title>Taxonomy of Novel Oxalotrophic and Methylotrophic Bacteria.</title>
        <authorList>
            <person name="Sahin N."/>
            <person name="Tani A."/>
        </authorList>
    </citation>
    <scope>NUCLEOTIDE SEQUENCE</scope>
    <source>
        <strain evidence="2">AM327</strain>
    </source>
</reference>